<dbReference type="OrthoDB" id="9779889at2"/>
<accession>A0A552UXM4</accession>
<feature type="transmembrane region" description="Helical" evidence="3">
    <location>
        <begin position="56"/>
        <end position="79"/>
    </location>
</feature>
<dbReference type="GO" id="GO:0006260">
    <property type="term" value="P:DNA replication"/>
    <property type="evidence" value="ECO:0007669"/>
    <property type="project" value="UniProtKB-KW"/>
</dbReference>
<dbReference type="PRINTS" id="PR00625">
    <property type="entry name" value="JDOMAIN"/>
</dbReference>
<dbReference type="InterPro" id="IPR036869">
    <property type="entry name" value="J_dom_sf"/>
</dbReference>
<keyword evidence="1" id="KW-0235">DNA replication</keyword>
<dbReference type="AlphaFoldDB" id="A0A552UXM4"/>
<reference evidence="5 6" key="1">
    <citation type="submission" date="2019-07" db="EMBL/GenBank/DDBJ databases">
        <title>Criibacterium bergeronii gen. nov., sp. nov. isolated from human clinical samples.</title>
        <authorList>
            <person name="Maheux A.F."/>
            <person name="Boudreau D.K."/>
            <person name="Berube E."/>
            <person name="Brodeur S."/>
            <person name="Bernard K.A."/>
            <person name="Abed J.Y."/>
            <person name="Ducrey E."/>
            <person name="Guay E.F."/>
            <person name="Raymond F."/>
            <person name="Corbeil J."/>
            <person name="Domingo M.-C."/>
            <person name="Roy P.H."/>
            <person name="Boissinot M."/>
            <person name="Tocheva E.I."/>
            <person name="Omar R.F."/>
        </authorList>
    </citation>
    <scope>NUCLEOTIDE SEQUENCE [LARGE SCALE GENOMIC DNA]</scope>
    <source>
        <strain evidence="5 6">CCRI-24246</strain>
    </source>
</reference>
<feature type="transmembrane region" description="Helical" evidence="3">
    <location>
        <begin position="85"/>
        <end position="110"/>
    </location>
</feature>
<sequence length="301" mass="35377">MILGIFILILLMYVGIKIAYHTGKFLFVFLDIAIVFFVAYFIFLNKIGKNISEAPASYLWSFIVAFFAVGLYLYIVYIVTKKIPIISLILHFINSFIVVYVVMSLILDAYKTKLYSLSKYVEFYVIPLFKNEPANIVANIIVYGIFIAIILQARIKAFDEILEIDTIDILGDGVLLKKVNKKTNTYKHRETEPESKNKEYEKQEKEDKKENSEYEKEMNEIERDEKFIFRYHEACDTLNIQDYLNPDKEVIKKNYRELAKKYHPDVNKDSIAKDLFKKVNSAKDFLTDTNIEYYAYLDSKY</sequence>
<dbReference type="PROSITE" id="PS50076">
    <property type="entry name" value="DNAJ_2"/>
    <property type="match status" value="1"/>
</dbReference>
<dbReference type="SMART" id="SM00271">
    <property type="entry name" value="DnaJ"/>
    <property type="match status" value="1"/>
</dbReference>
<dbReference type="SUPFAM" id="SSF46565">
    <property type="entry name" value="Chaperone J-domain"/>
    <property type="match status" value="1"/>
</dbReference>
<feature type="region of interest" description="Disordered" evidence="2">
    <location>
        <begin position="186"/>
        <end position="216"/>
    </location>
</feature>
<evidence type="ECO:0000313" key="6">
    <source>
        <dbReference type="Proteomes" id="UP000319424"/>
    </source>
</evidence>
<feature type="compositionally biased region" description="Basic and acidic residues" evidence="2">
    <location>
        <begin position="187"/>
        <end position="216"/>
    </location>
</feature>
<proteinExistence type="predicted"/>
<dbReference type="RefSeq" id="WP_144398829.1">
    <property type="nucleotide sequence ID" value="NZ_VJXW01000023.1"/>
</dbReference>
<gene>
    <name evidence="5" type="ORF">FL857_10900</name>
</gene>
<dbReference type="Gene3D" id="1.10.287.110">
    <property type="entry name" value="DnaJ domain"/>
    <property type="match status" value="1"/>
</dbReference>
<evidence type="ECO:0000256" key="2">
    <source>
        <dbReference type="SAM" id="MobiDB-lite"/>
    </source>
</evidence>
<evidence type="ECO:0000256" key="1">
    <source>
        <dbReference type="ARBA" id="ARBA00022705"/>
    </source>
</evidence>
<protein>
    <recommendedName>
        <fullName evidence="4">J domain-containing protein</fullName>
    </recommendedName>
</protein>
<organism evidence="5 6">
    <name type="scientific">Criibacterium bergeronii</name>
    <dbReference type="NCBI Taxonomy" id="1871336"/>
    <lineage>
        <taxon>Bacteria</taxon>
        <taxon>Bacillati</taxon>
        <taxon>Bacillota</taxon>
        <taxon>Clostridia</taxon>
        <taxon>Peptostreptococcales</taxon>
        <taxon>Filifactoraceae</taxon>
        <taxon>Criibacterium</taxon>
    </lineage>
</organism>
<keyword evidence="3" id="KW-0812">Transmembrane</keyword>
<evidence type="ECO:0000259" key="4">
    <source>
        <dbReference type="PROSITE" id="PS50076"/>
    </source>
</evidence>
<dbReference type="EMBL" id="VJXW01000023">
    <property type="protein sequence ID" value="TRW22910.1"/>
    <property type="molecule type" value="Genomic_DNA"/>
</dbReference>
<feature type="transmembrane region" description="Helical" evidence="3">
    <location>
        <begin position="26"/>
        <end position="44"/>
    </location>
</feature>
<name>A0A552UXM4_9FIRM</name>
<evidence type="ECO:0000256" key="3">
    <source>
        <dbReference type="SAM" id="Phobius"/>
    </source>
</evidence>
<dbReference type="CDD" id="cd06257">
    <property type="entry name" value="DnaJ"/>
    <property type="match status" value="1"/>
</dbReference>
<evidence type="ECO:0000313" key="5">
    <source>
        <dbReference type="EMBL" id="TRW22910.1"/>
    </source>
</evidence>
<feature type="domain" description="J" evidence="4">
    <location>
        <begin position="233"/>
        <end position="301"/>
    </location>
</feature>
<dbReference type="InterPro" id="IPR001623">
    <property type="entry name" value="DnaJ_domain"/>
</dbReference>
<dbReference type="Proteomes" id="UP000319424">
    <property type="component" value="Unassembled WGS sequence"/>
</dbReference>
<keyword evidence="3" id="KW-1133">Transmembrane helix</keyword>
<dbReference type="Pfam" id="PF00226">
    <property type="entry name" value="DnaJ"/>
    <property type="match status" value="1"/>
</dbReference>
<keyword evidence="3" id="KW-0472">Membrane</keyword>
<comment type="caution">
    <text evidence="5">The sequence shown here is derived from an EMBL/GenBank/DDBJ whole genome shotgun (WGS) entry which is preliminary data.</text>
</comment>
<feature type="transmembrane region" description="Helical" evidence="3">
    <location>
        <begin position="136"/>
        <end position="155"/>
    </location>
</feature>